<dbReference type="Gene3D" id="3.40.1700.10">
    <property type="entry name" value="DNA integrity scanning protein, DisA, N-terminal domain"/>
    <property type="match status" value="1"/>
</dbReference>
<dbReference type="OrthoDB" id="205384at2157"/>
<proteinExistence type="predicted"/>
<dbReference type="EMBL" id="PHNJ01000002">
    <property type="protein sequence ID" value="TYL40000.1"/>
    <property type="molecule type" value="Genomic_DNA"/>
</dbReference>
<dbReference type="PROSITE" id="PS51794">
    <property type="entry name" value="DAC"/>
    <property type="match status" value="1"/>
</dbReference>
<name>A0A8J8TTB1_9EURY</name>
<reference evidence="2" key="1">
    <citation type="submission" date="2017-11" db="EMBL/GenBank/DDBJ databases">
        <authorList>
            <person name="Kajale S.C."/>
            <person name="Sharma A."/>
        </authorList>
    </citation>
    <scope>NUCLEOTIDE SEQUENCE</scope>
    <source>
        <strain evidence="2">LS1_42</strain>
    </source>
</reference>
<dbReference type="InterPro" id="IPR036888">
    <property type="entry name" value="DNA_integrity_DisA_N_sf"/>
</dbReference>
<dbReference type="InterPro" id="IPR003390">
    <property type="entry name" value="DNA_integrity_scan_DisA_N"/>
</dbReference>
<comment type="caution">
    <text evidence="2">The sequence shown here is derived from an EMBL/GenBank/DDBJ whole genome shotgun (WGS) entry which is preliminary data.</text>
</comment>
<dbReference type="AlphaFoldDB" id="A0A8J8TTB1"/>
<dbReference type="RefSeq" id="WP_148857047.1">
    <property type="nucleotide sequence ID" value="NZ_PHNJ01000002.1"/>
</dbReference>
<dbReference type="Proteomes" id="UP000766904">
    <property type="component" value="Unassembled WGS sequence"/>
</dbReference>
<gene>
    <name evidence="2" type="ORF">CV102_06480</name>
</gene>
<accession>A0A8J8TTB1</accession>
<dbReference type="Pfam" id="PF02457">
    <property type="entry name" value="DAC"/>
    <property type="match status" value="1"/>
</dbReference>
<keyword evidence="3" id="KW-1185">Reference proteome</keyword>
<protein>
    <recommendedName>
        <fullName evidence="1">DAC domain-containing protein</fullName>
    </recommendedName>
</protein>
<evidence type="ECO:0000259" key="1">
    <source>
        <dbReference type="PROSITE" id="PS51794"/>
    </source>
</evidence>
<feature type="domain" description="DAC" evidence="1">
    <location>
        <begin position="12"/>
        <end position="170"/>
    </location>
</feature>
<dbReference type="SUPFAM" id="SSF143597">
    <property type="entry name" value="YojJ-like"/>
    <property type="match status" value="1"/>
</dbReference>
<organism evidence="2 3">
    <name type="scientific">Natronococcus pandeyae</name>
    <dbReference type="NCBI Taxonomy" id="2055836"/>
    <lineage>
        <taxon>Archaea</taxon>
        <taxon>Methanobacteriati</taxon>
        <taxon>Methanobacteriota</taxon>
        <taxon>Stenosarchaea group</taxon>
        <taxon>Halobacteria</taxon>
        <taxon>Halobacteriales</taxon>
        <taxon>Natrialbaceae</taxon>
        <taxon>Natronococcus</taxon>
    </lineage>
</organism>
<evidence type="ECO:0000313" key="2">
    <source>
        <dbReference type="EMBL" id="TYL40000.1"/>
    </source>
</evidence>
<sequence>MDRHLEIPYERHDRVRRLIDAIRYCLESISLSFDGWNEPRIRGPGTYFAIVAGRSITDFADPMGDNRWPVDGSREVLADLDAFYEAAQPVALENDGAVVVSVDGVVQEQMVRFRDHPHEGDGYADWMGTRHMSALDTSLRDPVVATLTLSQETGRVTVFRDGEYDSIEHDDLASRWREG</sequence>
<evidence type="ECO:0000313" key="3">
    <source>
        <dbReference type="Proteomes" id="UP000766904"/>
    </source>
</evidence>